<protein>
    <submittedName>
        <fullName evidence="2">ATP:ADP antiporter, AAA family</fullName>
    </submittedName>
</protein>
<gene>
    <name evidence="2" type="ORF">BECKFW1821C_GA0114237_11445</name>
</gene>
<organism evidence="2">
    <name type="scientific">Candidatus Kentrum sp. FW</name>
    <dbReference type="NCBI Taxonomy" id="2126338"/>
    <lineage>
        <taxon>Bacteria</taxon>
        <taxon>Pseudomonadati</taxon>
        <taxon>Pseudomonadota</taxon>
        <taxon>Gammaproteobacteria</taxon>
        <taxon>Candidatus Kentrum</taxon>
    </lineage>
</organism>
<keyword evidence="1" id="KW-0812">Transmembrane</keyword>
<keyword evidence="1" id="KW-1133">Transmembrane helix</keyword>
<proteinExistence type="predicted"/>
<dbReference type="InterPro" id="IPR036259">
    <property type="entry name" value="MFS_trans_sf"/>
</dbReference>
<feature type="transmembrane region" description="Helical" evidence="1">
    <location>
        <begin position="242"/>
        <end position="265"/>
    </location>
</feature>
<evidence type="ECO:0000256" key="1">
    <source>
        <dbReference type="SAM" id="Phobius"/>
    </source>
</evidence>
<feature type="transmembrane region" description="Helical" evidence="1">
    <location>
        <begin position="400"/>
        <end position="419"/>
    </location>
</feature>
<accession>A0A450U3T2</accession>
<name>A0A450U3T2_9GAMM</name>
<dbReference type="AlphaFoldDB" id="A0A450U3T2"/>
<feature type="transmembrane region" description="Helical" evidence="1">
    <location>
        <begin position="126"/>
        <end position="149"/>
    </location>
</feature>
<reference evidence="2" key="1">
    <citation type="submission" date="2019-02" db="EMBL/GenBank/DDBJ databases">
        <authorList>
            <person name="Gruber-Vodicka R. H."/>
            <person name="Seah K. B. B."/>
        </authorList>
    </citation>
    <scope>NUCLEOTIDE SEQUENCE</scope>
    <source>
        <strain evidence="2">BECK_BZ131</strain>
    </source>
</reference>
<dbReference type="PANTHER" id="PTHR43596">
    <property type="entry name" value="ADP,ATP CARRIER PROTEIN"/>
    <property type="match status" value="1"/>
</dbReference>
<evidence type="ECO:0000313" key="2">
    <source>
        <dbReference type="EMBL" id="VFJ77872.1"/>
    </source>
</evidence>
<dbReference type="PANTHER" id="PTHR43596:SF1">
    <property type="entry name" value="ADP,ATP CARRIER PROTEIN"/>
    <property type="match status" value="1"/>
</dbReference>
<feature type="transmembrane region" description="Helical" evidence="1">
    <location>
        <begin position="33"/>
        <end position="50"/>
    </location>
</feature>
<keyword evidence="1" id="KW-0472">Membrane</keyword>
<dbReference type="SUPFAM" id="SSF103473">
    <property type="entry name" value="MFS general substrate transporter"/>
    <property type="match status" value="1"/>
</dbReference>
<dbReference type="EMBL" id="CAADFE010000144">
    <property type="protein sequence ID" value="VFJ77872.1"/>
    <property type="molecule type" value="Genomic_DNA"/>
</dbReference>
<sequence>MATTETHKDPAINLPSSFLGKIRNSFTRESSRAGLFFFFVLASWYVLRPVRNEIAVENEANISILLGAGALVMLLANPLYARIASRANLARLLTFCYGFFIANLLIFVVLWRVLAFESMAWLARSFYVWCNVYSFFVVSIFWVVIINLFRGGKSRGFYGVIAAGGSLGAYLGSELSKRLAPSFADQGVDLFAFGAIVFLALALAVGLSLIGNHRDRAAVGEITGGTGMDAIRNLLTRKEIGAIGMYVFLYTGLMTVLWVSSLAIINQLLPDPADRIRLFGNMDQITTVLTFLAQLFLTASFIDWFGIRKILISYGIIFALVFVLYALAPGIGVVVFAAVFLRLFEYALNKPTREIVLSQFPRIDRYKSSVLINTFVSRLGDFSGSGFVFLAKSLSAGSSSIPLLALPLTVVLWIVGVKVSNIGSDASPRTNEVITLR</sequence>
<feature type="transmembrane region" description="Helical" evidence="1">
    <location>
        <begin position="317"/>
        <end position="341"/>
    </location>
</feature>
<feature type="transmembrane region" description="Helical" evidence="1">
    <location>
        <begin position="285"/>
        <end position="305"/>
    </location>
</feature>
<feature type="transmembrane region" description="Helical" evidence="1">
    <location>
        <begin position="156"/>
        <end position="172"/>
    </location>
</feature>
<dbReference type="Gene3D" id="1.20.1250.20">
    <property type="entry name" value="MFS general substrate transporter like domains"/>
    <property type="match status" value="2"/>
</dbReference>
<feature type="transmembrane region" description="Helical" evidence="1">
    <location>
        <begin position="92"/>
        <end position="114"/>
    </location>
</feature>
<feature type="transmembrane region" description="Helical" evidence="1">
    <location>
        <begin position="62"/>
        <end position="80"/>
    </location>
</feature>
<feature type="transmembrane region" description="Helical" evidence="1">
    <location>
        <begin position="192"/>
        <end position="210"/>
    </location>
</feature>